<gene>
    <name evidence="1" type="ORF">GAYE_PCTG52G1286</name>
</gene>
<evidence type="ECO:0000313" key="2">
    <source>
        <dbReference type="Proteomes" id="UP001300502"/>
    </source>
</evidence>
<name>A0AAV9I468_9RHOD</name>
<dbReference type="EMBL" id="JANCYU010000014">
    <property type="protein sequence ID" value="KAK4523391.1"/>
    <property type="molecule type" value="Genomic_DNA"/>
</dbReference>
<evidence type="ECO:0000313" key="1">
    <source>
        <dbReference type="EMBL" id="KAK4523391.1"/>
    </source>
</evidence>
<dbReference type="Proteomes" id="UP001300502">
    <property type="component" value="Unassembled WGS sequence"/>
</dbReference>
<comment type="caution">
    <text evidence="1">The sequence shown here is derived from an EMBL/GenBank/DDBJ whole genome shotgun (WGS) entry which is preliminary data.</text>
</comment>
<organism evidence="1 2">
    <name type="scientific">Galdieria yellowstonensis</name>
    <dbReference type="NCBI Taxonomy" id="3028027"/>
    <lineage>
        <taxon>Eukaryota</taxon>
        <taxon>Rhodophyta</taxon>
        <taxon>Bangiophyceae</taxon>
        <taxon>Galdieriales</taxon>
        <taxon>Galdieriaceae</taxon>
        <taxon>Galdieria</taxon>
    </lineage>
</organism>
<proteinExistence type="predicted"/>
<sequence>MLRCRHLFRRSCEFYWTIGGRSFSTVSEKNDGPSFVVNSGTVTKVRWLKGAESLPAVQREEVESKAVQKDQKLELSSSERFRRMRERSVVPYLLKRIQHLVSQQDLNGAWRALCILSAPGNKDVVENISIHCINDMFRIFEDNNEYESICLLFGLLERVGVCKKFPVIYRRVILAYLKVGRPGSAIKLVVQKLAPLGDQELEEILATVTEVGQNEVTQKFLEKLKNENISAIDSLSSVRFNADDSGEEQKLQSNTQIASGLKTAVQFALRQSLRHSHMKRALEICEEYIRQDKSLAGNLAVILIQQLAKSKGYHSALAALEVFRERFPELDRRELLENLSIGLAQRGQTCSFGHYLSLQVVFPEKSSKAIPGHLLCRTSSNPFSTSFLCETLHFNREGNIRRAFDLSLEQGRFSAALELFQEIVRFGYDRPSCFSALFRGALTAAKSSVVSGDDVISTWEDRSLALGFLKHPEPFVELMAERNILDKHDAKLLILEALKSEEVDFASLTLRERLLAKSSYSMEDYYLVQKVASICKEKGREDLRKKWLDISKEIFTPVAA</sequence>
<accession>A0AAV9I468</accession>
<protein>
    <submittedName>
        <fullName evidence="1">Uncharacterized protein</fullName>
    </submittedName>
</protein>
<reference evidence="1 2" key="1">
    <citation type="submission" date="2022-07" db="EMBL/GenBank/DDBJ databases">
        <title>Genome-wide signatures of adaptation to extreme environments.</title>
        <authorList>
            <person name="Cho C.H."/>
            <person name="Yoon H.S."/>
        </authorList>
    </citation>
    <scope>NUCLEOTIDE SEQUENCE [LARGE SCALE GENOMIC DNA]</scope>
    <source>
        <strain evidence="1 2">108.79 E11</strain>
    </source>
</reference>
<keyword evidence="2" id="KW-1185">Reference proteome</keyword>
<dbReference type="AlphaFoldDB" id="A0AAV9I468"/>